<feature type="transmembrane region" description="Helical" evidence="1">
    <location>
        <begin position="45"/>
        <end position="65"/>
    </location>
</feature>
<evidence type="ECO:0000256" key="1">
    <source>
        <dbReference type="SAM" id="Phobius"/>
    </source>
</evidence>
<gene>
    <name evidence="2" type="ORF">FHS79_002818</name>
</gene>
<organism evidence="2 3">
    <name type="scientific">Polymorphobacter multimanifer</name>
    <dbReference type="NCBI Taxonomy" id="1070431"/>
    <lineage>
        <taxon>Bacteria</taxon>
        <taxon>Pseudomonadati</taxon>
        <taxon>Pseudomonadota</taxon>
        <taxon>Alphaproteobacteria</taxon>
        <taxon>Sphingomonadales</taxon>
        <taxon>Sphingosinicellaceae</taxon>
        <taxon>Polymorphobacter</taxon>
    </lineage>
</organism>
<keyword evidence="1" id="KW-0472">Membrane</keyword>
<protein>
    <submittedName>
        <fullName evidence="2">Uncharacterized protein</fullName>
    </submittedName>
</protein>
<proteinExistence type="predicted"/>
<evidence type="ECO:0000313" key="2">
    <source>
        <dbReference type="EMBL" id="MBB6228628.1"/>
    </source>
</evidence>
<dbReference type="RefSeq" id="WP_184201303.1">
    <property type="nucleotide sequence ID" value="NZ_BMOX01000004.1"/>
</dbReference>
<evidence type="ECO:0000313" key="3">
    <source>
        <dbReference type="Proteomes" id="UP000538147"/>
    </source>
</evidence>
<dbReference type="EMBL" id="JACIIV010000021">
    <property type="protein sequence ID" value="MBB6228628.1"/>
    <property type="molecule type" value="Genomic_DNA"/>
</dbReference>
<comment type="caution">
    <text evidence="2">The sequence shown here is derived from an EMBL/GenBank/DDBJ whole genome shotgun (WGS) entry which is preliminary data.</text>
</comment>
<keyword evidence="1" id="KW-0812">Transmembrane</keyword>
<dbReference type="Proteomes" id="UP000538147">
    <property type="component" value="Unassembled WGS sequence"/>
</dbReference>
<keyword evidence="1" id="KW-1133">Transmembrane helix</keyword>
<dbReference type="AlphaFoldDB" id="A0A841LI31"/>
<accession>A0A841LI31</accession>
<keyword evidence="3" id="KW-1185">Reference proteome</keyword>
<name>A0A841LI31_9SPHN</name>
<sequence length="95" mass="9778">MTDSIDRALQMLGQSALPLASDDLQRGVMARIDVRVRAREARPSFGVGLGAAAVAMTIGLASVSVTPVPEKVPLELSVFSAKAAFAPATLLATEG</sequence>
<reference evidence="2 3" key="1">
    <citation type="submission" date="2020-08" db="EMBL/GenBank/DDBJ databases">
        <title>Genomic Encyclopedia of Type Strains, Phase IV (KMG-IV): sequencing the most valuable type-strain genomes for metagenomic binning, comparative biology and taxonomic classification.</title>
        <authorList>
            <person name="Goeker M."/>
        </authorList>
    </citation>
    <scope>NUCLEOTIDE SEQUENCE [LARGE SCALE GENOMIC DNA]</scope>
    <source>
        <strain evidence="2 3">DSM 102189</strain>
    </source>
</reference>